<dbReference type="OrthoDB" id="115435at2759"/>
<evidence type="ECO:0000313" key="2">
    <source>
        <dbReference type="Proteomes" id="UP000007800"/>
    </source>
</evidence>
<gene>
    <name evidence="1" type="ORF">Pmar_PMAR001618</name>
</gene>
<accession>C5KXC7</accession>
<protein>
    <submittedName>
        <fullName evidence="1">Uncharacterized protein</fullName>
    </submittedName>
</protein>
<organism evidence="2">
    <name type="scientific">Perkinsus marinus (strain ATCC 50983 / TXsc)</name>
    <dbReference type="NCBI Taxonomy" id="423536"/>
    <lineage>
        <taxon>Eukaryota</taxon>
        <taxon>Sar</taxon>
        <taxon>Alveolata</taxon>
        <taxon>Perkinsozoa</taxon>
        <taxon>Perkinsea</taxon>
        <taxon>Perkinsida</taxon>
        <taxon>Perkinsidae</taxon>
        <taxon>Perkinsus</taxon>
    </lineage>
</organism>
<dbReference type="GeneID" id="9055567"/>
<keyword evidence="2" id="KW-1185">Reference proteome</keyword>
<evidence type="ECO:0000313" key="1">
    <source>
        <dbReference type="EMBL" id="EER10866.1"/>
    </source>
</evidence>
<dbReference type="RefSeq" id="XP_002779071.1">
    <property type="nucleotide sequence ID" value="XM_002779025.1"/>
</dbReference>
<dbReference type="InParanoid" id="C5KXC7"/>
<dbReference type="AlphaFoldDB" id="C5KXC7"/>
<dbReference type="Proteomes" id="UP000007800">
    <property type="component" value="Unassembled WGS sequence"/>
</dbReference>
<reference evidence="1 2" key="1">
    <citation type="submission" date="2008-07" db="EMBL/GenBank/DDBJ databases">
        <authorList>
            <person name="El-Sayed N."/>
            <person name="Caler E."/>
            <person name="Inman J."/>
            <person name="Amedeo P."/>
            <person name="Hass B."/>
            <person name="Wortman J."/>
        </authorList>
    </citation>
    <scope>NUCLEOTIDE SEQUENCE [LARGE SCALE GENOMIC DNA]</scope>
    <source>
        <strain evidence="2">ATCC 50983 / TXsc</strain>
    </source>
</reference>
<sequence>MVKNMERVYTSAFDAYTVHNYVLRNRSEATLSRMPGRRVPFLQVGQDVMVICHQRRKLDPKMNGPFKISQVITKYLVELEDVDNKKLGRHFVGNLRLLPPVSDMTLARAVTTDIQ</sequence>
<name>C5KXC7_PERM5</name>
<dbReference type="EMBL" id="GG677201">
    <property type="protein sequence ID" value="EER10866.1"/>
    <property type="molecule type" value="Genomic_DNA"/>
</dbReference>
<proteinExistence type="predicted"/>